<name>A0A0N4T082_BRUPA</name>
<reference evidence="3" key="1">
    <citation type="submission" date="2017-02" db="UniProtKB">
        <authorList>
            <consortium name="WormBaseParasite"/>
        </authorList>
    </citation>
    <scope>IDENTIFICATION</scope>
</reference>
<protein>
    <submittedName>
        <fullName evidence="3">Tudor domain-containing protein</fullName>
    </submittedName>
</protein>
<gene>
    <name evidence="1" type="ORF">BPAG_LOCUS1493</name>
</gene>
<dbReference type="AlphaFoldDB" id="A0A0N4T082"/>
<dbReference type="WBParaSite" id="BPAG_0000149201-mRNA-1">
    <property type="protein sequence ID" value="BPAG_0000149201-mRNA-1"/>
    <property type="gene ID" value="BPAG_0000149201"/>
</dbReference>
<accession>A0A0N4T082</accession>
<dbReference type="EMBL" id="UZAD01000121">
    <property type="protein sequence ID" value="VDN82679.1"/>
    <property type="molecule type" value="Genomic_DNA"/>
</dbReference>
<dbReference type="Proteomes" id="UP000278627">
    <property type="component" value="Unassembled WGS sequence"/>
</dbReference>
<proteinExistence type="predicted"/>
<evidence type="ECO:0000313" key="1">
    <source>
        <dbReference type="EMBL" id="VDN82679.1"/>
    </source>
</evidence>
<evidence type="ECO:0000313" key="2">
    <source>
        <dbReference type="Proteomes" id="UP000278627"/>
    </source>
</evidence>
<dbReference type="Gene3D" id="2.30.30.140">
    <property type="match status" value="1"/>
</dbReference>
<dbReference type="STRING" id="6280.A0A0N4T082"/>
<keyword evidence="2" id="KW-1185">Reference proteome</keyword>
<organism evidence="3">
    <name type="scientific">Brugia pahangi</name>
    <name type="common">Filarial nematode worm</name>
    <dbReference type="NCBI Taxonomy" id="6280"/>
    <lineage>
        <taxon>Eukaryota</taxon>
        <taxon>Metazoa</taxon>
        <taxon>Ecdysozoa</taxon>
        <taxon>Nematoda</taxon>
        <taxon>Chromadorea</taxon>
        <taxon>Rhabditida</taxon>
        <taxon>Spirurina</taxon>
        <taxon>Spiruromorpha</taxon>
        <taxon>Filarioidea</taxon>
        <taxon>Onchocercidae</taxon>
        <taxon>Brugia</taxon>
    </lineage>
</organism>
<reference evidence="1 2" key="2">
    <citation type="submission" date="2018-11" db="EMBL/GenBank/DDBJ databases">
        <authorList>
            <consortium name="Pathogen Informatics"/>
        </authorList>
    </citation>
    <scope>NUCLEOTIDE SEQUENCE [LARGE SCALE GENOMIC DNA]</scope>
</reference>
<dbReference type="SUPFAM" id="SSF63748">
    <property type="entry name" value="Tudor/PWWP/MBT"/>
    <property type="match status" value="1"/>
</dbReference>
<sequence>MVAISLPTTISNFEGEISHVVVAGNETLTFIKPSQWQEERKKISLKLHSLAQSLKKFESLSAVKSGEVYIANVKGSLERSYIIRRPTPDTYSIYLIDKGMQCEAQFDDIYEFPQELLDFALFSCVCPVFVPSADQLNVYKAFIGHKCKCEVETISRSFVVLGYVRGRLLVENGDFYKDLQDIVCGDVAIEVNNFAKRSIRSNTPAKIPEGDIVSWTGSGQRDSSNSELTYRCSSTEEVAQRTRDCTPRRKMSIGSKKVKYGQQQGRSCVDAGLRTEYETAQPLFTQTAFKQYKPDVIPTVVSVRFDKKDRVLDRFWVVNKSIFSTVERVLKENARKISGFPVLRQTLDNDILMRKIPCVVRTRAESAYKAYYRAVPSRFDARTKRCSIFLVDFGWFKWVLAKDVIDISAMDKSNPIRNLPVAMIHCQEDVTSVLHAKNLSKGADCYMRVKESLSQDVYLVDLLENGSTFNDLLIGAEQDSIGGVGDIDGISSSKNLANETYGQQFMTSMMLGTLNTANRDLTQSRHIWPFYCSPAFPMIMPVALPVMVPVPVPNANLPTIGHEQILNYQNSQIRNIENTHDLQNDVQDSTCFRNYVHERSQNSNSRHIYDECYDSNFSAGSRLGFMSYSTAGNSLDEVLVSRLLKDYRLLRRSKSCSLGFLMFHKMFKMLVFGAVQFSAVAADRALRTQAREQTTFHEDDESSQLT</sequence>
<evidence type="ECO:0000313" key="3">
    <source>
        <dbReference type="WBParaSite" id="BPAG_0000149201-mRNA-1"/>
    </source>
</evidence>